<keyword evidence="1" id="KW-0560">Oxidoreductase</keyword>
<dbReference type="AlphaFoldDB" id="A0A6A6EAI8"/>
<evidence type="ECO:0000313" key="2">
    <source>
        <dbReference type="EMBL" id="KAF2187548.1"/>
    </source>
</evidence>
<evidence type="ECO:0000313" key="3">
    <source>
        <dbReference type="Proteomes" id="UP000800200"/>
    </source>
</evidence>
<dbReference type="OrthoDB" id="10004862at2759"/>
<evidence type="ECO:0008006" key="4">
    <source>
        <dbReference type="Google" id="ProtNLM"/>
    </source>
</evidence>
<accession>A0A6A6EAI8</accession>
<dbReference type="GO" id="GO:0016491">
    <property type="term" value="F:oxidoreductase activity"/>
    <property type="evidence" value="ECO:0007669"/>
    <property type="project" value="UniProtKB-KW"/>
</dbReference>
<reference evidence="2" key="1">
    <citation type="journal article" date="2020" name="Stud. Mycol.">
        <title>101 Dothideomycetes genomes: a test case for predicting lifestyles and emergence of pathogens.</title>
        <authorList>
            <person name="Haridas S."/>
            <person name="Albert R."/>
            <person name="Binder M."/>
            <person name="Bloem J."/>
            <person name="Labutti K."/>
            <person name="Salamov A."/>
            <person name="Andreopoulos B."/>
            <person name="Baker S."/>
            <person name="Barry K."/>
            <person name="Bills G."/>
            <person name="Bluhm B."/>
            <person name="Cannon C."/>
            <person name="Castanera R."/>
            <person name="Culley D."/>
            <person name="Daum C."/>
            <person name="Ezra D."/>
            <person name="Gonzalez J."/>
            <person name="Henrissat B."/>
            <person name="Kuo A."/>
            <person name="Liang C."/>
            <person name="Lipzen A."/>
            <person name="Lutzoni F."/>
            <person name="Magnuson J."/>
            <person name="Mondo S."/>
            <person name="Nolan M."/>
            <person name="Ohm R."/>
            <person name="Pangilinan J."/>
            <person name="Park H.-J."/>
            <person name="Ramirez L."/>
            <person name="Alfaro M."/>
            <person name="Sun H."/>
            <person name="Tritt A."/>
            <person name="Yoshinaga Y."/>
            <person name="Zwiers L.-H."/>
            <person name="Turgeon B."/>
            <person name="Goodwin S."/>
            <person name="Spatafora J."/>
            <person name="Crous P."/>
            <person name="Grigoriev I."/>
        </authorList>
    </citation>
    <scope>NUCLEOTIDE SEQUENCE</scope>
    <source>
        <strain evidence="2">CBS 207.26</strain>
    </source>
</reference>
<name>A0A6A6EAI8_9PEZI</name>
<dbReference type="EMBL" id="ML994626">
    <property type="protein sequence ID" value="KAF2187548.1"/>
    <property type="molecule type" value="Genomic_DNA"/>
</dbReference>
<keyword evidence="3" id="KW-1185">Reference proteome</keyword>
<evidence type="ECO:0000256" key="1">
    <source>
        <dbReference type="ARBA" id="ARBA00023002"/>
    </source>
</evidence>
<dbReference type="InterPro" id="IPR025337">
    <property type="entry name" value="Questin_oxidase-like"/>
</dbReference>
<protein>
    <recommendedName>
        <fullName evidence="4">HypA-like protein</fullName>
    </recommendedName>
</protein>
<organism evidence="2 3">
    <name type="scientific">Zopfia rhizophila CBS 207.26</name>
    <dbReference type="NCBI Taxonomy" id="1314779"/>
    <lineage>
        <taxon>Eukaryota</taxon>
        <taxon>Fungi</taxon>
        <taxon>Dikarya</taxon>
        <taxon>Ascomycota</taxon>
        <taxon>Pezizomycotina</taxon>
        <taxon>Dothideomycetes</taxon>
        <taxon>Dothideomycetes incertae sedis</taxon>
        <taxon>Zopfiaceae</taxon>
        <taxon>Zopfia</taxon>
    </lineage>
</organism>
<dbReference type="PANTHER" id="PTHR35870">
    <property type="entry name" value="PROTEIN, PUTATIVE (AFU_ORTHOLOGUE AFUA_5G03330)-RELATED"/>
    <property type="match status" value="1"/>
</dbReference>
<dbReference type="Proteomes" id="UP000800200">
    <property type="component" value="Unassembled WGS sequence"/>
</dbReference>
<proteinExistence type="predicted"/>
<dbReference type="PANTHER" id="PTHR35870:SF1">
    <property type="entry name" value="PROTEIN, PUTATIVE (AFU_ORTHOLOGUE AFUA_5G03330)-RELATED"/>
    <property type="match status" value="1"/>
</dbReference>
<gene>
    <name evidence="2" type="ORF">K469DRAFT_569451</name>
</gene>
<dbReference type="Pfam" id="PF14027">
    <property type="entry name" value="Questin_oxidase"/>
    <property type="match status" value="1"/>
</dbReference>
<sequence>MFRPRIVKEEPASWATPYNIHFDVEKSEGHTHVEGLKKESAEKVSELLMLNHAKYHTLFNEAGLHNQIVHHLCTLWALGASPAQTQVAYDLNKVYQLPHYHHRASTAMKLNNPVFFKGCQGKSEFYIDYLRFFQDEITEKGVEEVIRQLIFKGDEAADDILGRMFADLEHPVLHLGFAIEFGQPCLVAEALASACTHDSSPLGILLPAEQHIASNPDLPRTSMLSVIHSLKSDPAISNAIKSTDSPDRLRQVLIQRLGAKLVTYLANWRVQPTQSDIEYRTAEMIHVCTYILGAAQHPGKEPRMDFVMMHCTNLGIFFSTFMKLEWLGLKQKARLLMWKGWMDIAMYVACGCPTLYPSRITDYVPKNPGPWSNVISRAISYPDDGHIPKLIRAILNAQNISATSPSYHDTVDFPMKLSDFLQMTHMVMDSVERTLLPDFEVPEKTKKVYGEHLGVHDDVLKIVSRFVVWCRVEGSWADVPDLRDGVKA</sequence>